<feature type="compositionally biased region" description="Basic and acidic residues" evidence="1">
    <location>
        <begin position="60"/>
        <end position="70"/>
    </location>
</feature>
<comment type="caution">
    <text evidence="2">The sequence shown here is derived from an EMBL/GenBank/DDBJ whole genome shotgun (WGS) entry which is preliminary data.</text>
</comment>
<evidence type="ECO:0000313" key="3">
    <source>
        <dbReference type="Proteomes" id="UP000652761"/>
    </source>
</evidence>
<proteinExistence type="predicted"/>
<dbReference type="Proteomes" id="UP000652761">
    <property type="component" value="Unassembled WGS sequence"/>
</dbReference>
<organism evidence="2 3">
    <name type="scientific">Colocasia esculenta</name>
    <name type="common">Wild taro</name>
    <name type="synonym">Arum esculentum</name>
    <dbReference type="NCBI Taxonomy" id="4460"/>
    <lineage>
        <taxon>Eukaryota</taxon>
        <taxon>Viridiplantae</taxon>
        <taxon>Streptophyta</taxon>
        <taxon>Embryophyta</taxon>
        <taxon>Tracheophyta</taxon>
        <taxon>Spermatophyta</taxon>
        <taxon>Magnoliopsida</taxon>
        <taxon>Liliopsida</taxon>
        <taxon>Araceae</taxon>
        <taxon>Aroideae</taxon>
        <taxon>Colocasieae</taxon>
        <taxon>Colocasia</taxon>
    </lineage>
</organism>
<evidence type="ECO:0000256" key="1">
    <source>
        <dbReference type="SAM" id="MobiDB-lite"/>
    </source>
</evidence>
<gene>
    <name evidence="2" type="ORF">Taro_039453</name>
</gene>
<dbReference type="EMBL" id="NMUH01003676">
    <property type="protein sequence ID" value="MQM06627.1"/>
    <property type="molecule type" value="Genomic_DNA"/>
</dbReference>
<keyword evidence="3" id="KW-1185">Reference proteome</keyword>
<accession>A0A843WGP6</accession>
<evidence type="ECO:0000313" key="2">
    <source>
        <dbReference type="EMBL" id="MQM06627.1"/>
    </source>
</evidence>
<dbReference type="AlphaFoldDB" id="A0A843WGP6"/>
<dbReference type="OrthoDB" id="674712at2759"/>
<protein>
    <submittedName>
        <fullName evidence="2">Uncharacterized protein</fullName>
    </submittedName>
</protein>
<reference evidence="2" key="1">
    <citation type="submission" date="2017-07" db="EMBL/GenBank/DDBJ databases">
        <title>Taro Niue Genome Assembly and Annotation.</title>
        <authorList>
            <person name="Atibalentja N."/>
            <person name="Keating K."/>
            <person name="Fields C.J."/>
        </authorList>
    </citation>
    <scope>NUCLEOTIDE SEQUENCE</scope>
    <source>
        <strain evidence="2">Niue_2</strain>
        <tissue evidence="2">Leaf</tissue>
    </source>
</reference>
<sequence length="316" mass="36063">MRRELGQLPSQRVAKPRNHPPGFTPQICLLPQPGQQAQPKEPQFKNIKAISSLRSGKVLESPHQEKEVKDAIAQGAHEEESDSKEEPIQAELGRGDQRKGKAPMDPNSYQPIVPFPKALEVKPNRKKDLAQNEELLEMFKQVHINIPLINAIKHVLAYAKFLKELCTPRREPRTTPKKIQLSEDTEQWMDLLGRKGKVSIPTEPQFESLHDVLMCQAPYLQVDQLKLKVLMARRLLIAQKAQMAQHLLLLALEDLMARQLLLHELLPQKYQQMSHVQQEFPFQILCPMEINTLIAANLDLDGLIPLKLFCHEDSAL</sequence>
<name>A0A843WGP6_COLES</name>
<feature type="region of interest" description="Disordered" evidence="1">
    <location>
        <begin position="1"/>
        <end position="112"/>
    </location>
</feature>